<evidence type="ECO:0000259" key="7">
    <source>
        <dbReference type="Pfam" id="PF13525"/>
    </source>
</evidence>
<dbReference type="SUPFAM" id="SSF48452">
    <property type="entry name" value="TPR-like"/>
    <property type="match status" value="1"/>
</dbReference>
<comment type="subunit">
    <text evidence="6">Part of the Bam complex.</text>
</comment>
<keyword evidence="1 6" id="KW-0732">Signal</keyword>
<feature type="signal peptide" evidence="6">
    <location>
        <begin position="1"/>
        <end position="32"/>
    </location>
</feature>
<name>A0A2S6N4T8_9HYPH</name>
<comment type="similarity">
    <text evidence="6">Belongs to the BamD family.</text>
</comment>
<organism evidence="8 9">
    <name type="scientific">Rhodoblastus sphagnicola</name>
    <dbReference type="NCBI Taxonomy" id="333368"/>
    <lineage>
        <taxon>Bacteria</taxon>
        <taxon>Pseudomonadati</taxon>
        <taxon>Pseudomonadota</taxon>
        <taxon>Alphaproteobacteria</taxon>
        <taxon>Hyphomicrobiales</taxon>
        <taxon>Rhodoblastaceae</taxon>
        <taxon>Rhodoblastus</taxon>
    </lineage>
</organism>
<dbReference type="GO" id="GO:0051205">
    <property type="term" value="P:protein insertion into membrane"/>
    <property type="evidence" value="ECO:0007669"/>
    <property type="project" value="UniProtKB-UniRule"/>
</dbReference>
<dbReference type="Gene3D" id="1.25.40.10">
    <property type="entry name" value="Tetratricopeptide repeat domain"/>
    <property type="match status" value="1"/>
</dbReference>
<keyword evidence="4 6" id="KW-0998">Cell outer membrane</keyword>
<feature type="chain" id="PRO_5031679420" description="Outer membrane protein assembly factor BamD" evidence="6">
    <location>
        <begin position="33"/>
        <end position="294"/>
    </location>
</feature>
<evidence type="ECO:0000256" key="2">
    <source>
        <dbReference type="ARBA" id="ARBA00023136"/>
    </source>
</evidence>
<dbReference type="InterPro" id="IPR011990">
    <property type="entry name" value="TPR-like_helical_dom_sf"/>
</dbReference>
<dbReference type="GO" id="GO:1990063">
    <property type="term" value="C:Bam protein complex"/>
    <property type="evidence" value="ECO:0007669"/>
    <property type="project" value="TreeGrafter"/>
</dbReference>
<evidence type="ECO:0000256" key="1">
    <source>
        <dbReference type="ARBA" id="ARBA00022729"/>
    </source>
</evidence>
<keyword evidence="5" id="KW-0449">Lipoprotein</keyword>
<evidence type="ECO:0000256" key="3">
    <source>
        <dbReference type="ARBA" id="ARBA00023139"/>
    </source>
</evidence>
<dbReference type="InterPro" id="IPR017689">
    <property type="entry name" value="BamD"/>
</dbReference>
<dbReference type="AlphaFoldDB" id="A0A2S6N4T8"/>
<dbReference type="PANTHER" id="PTHR37423:SF1">
    <property type="entry name" value="OUTER MEMBRANE PROTEIN ASSEMBLY FACTOR BAMD"/>
    <property type="match status" value="1"/>
</dbReference>
<evidence type="ECO:0000313" key="8">
    <source>
        <dbReference type="EMBL" id="PPQ29636.1"/>
    </source>
</evidence>
<reference evidence="8 9" key="1">
    <citation type="journal article" date="2018" name="Arch. Microbiol.">
        <title>New insights into the metabolic potential of the phototrophic purple bacterium Rhodopila globiformis DSM 161(T) from its draft genome sequence and evidence for a vanadium-dependent nitrogenase.</title>
        <authorList>
            <person name="Imhoff J.F."/>
            <person name="Rahn T."/>
            <person name="Kunzel S."/>
            <person name="Neulinger S.C."/>
        </authorList>
    </citation>
    <scope>NUCLEOTIDE SEQUENCE [LARGE SCALE GENOMIC DNA]</scope>
    <source>
        <strain evidence="8 9">DSM 16996</strain>
    </source>
</reference>
<accession>A0A2S6N4T8</accession>
<keyword evidence="3" id="KW-0564">Palmitate</keyword>
<dbReference type="RefSeq" id="WP_104508674.1">
    <property type="nucleotide sequence ID" value="NZ_JACIGC010000015.1"/>
</dbReference>
<evidence type="ECO:0000256" key="4">
    <source>
        <dbReference type="ARBA" id="ARBA00023237"/>
    </source>
</evidence>
<sequence precursor="true">MNPKRESGLKLLVALAALALPGAPMSVSSAWAFSLDDLNPFGPSKYEQKVDPQVPADHFYNEGLTKLEKGDYEGAAKKFGDMQKKYPFSQWARKALLMEVYANYRDGKATDATTAADRYLSLYPTTPEAAYATYLAGQALFENMPDIHRDQAGMAKAMRYFQTVVDKYPKSDYAADARYKLQVARDQLAAYELNVGRYYMKKENYAAAINRFREVLFKYQTTREAEEALERLTECYLAIGVTPEAQTAAAVLGANFPNSPFYQDAFDRLKGQGLAPKESQDSWISKIFRKVGMS</sequence>
<proteinExistence type="inferred from homology"/>
<dbReference type="Pfam" id="PF13525">
    <property type="entry name" value="YfiO"/>
    <property type="match status" value="1"/>
</dbReference>
<dbReference type="InterPro" id="IPR039565">
    <property type="entry name" value="BamD-like"/>
</dbReference>
<evidence type="ECO:0000256" key="6">
    <source>
        <dbReference type="HAMAP-Rule" id="MF_00922"/>
    </source>
</evidence>
<feature type="domain" description="Outer membrane lipoprotein BamD-like" evidence="7">
    <location>
        <begin position="53"/>
        <end position="248"/>
    </location>
</feature>
<dbReference type="NCBIfam" id="TIGR03302">
    <property type="entry name" value="OM_YfiO"/>
    <property type="match status" value="1"/>
</dbReference>
<dbReference type="OrthoDB" id="9804044at2"/>
<keyword evidence="9" id="KW-1185">Reference proteome</keyword>
<protein>
    <recommendedName>
        <fullName evidence="6">Outer membrane protein assembly factor BamD</fullName>
    </recommendedName>
</protein>
<gene>
    <name evidence="6" type="primary">bamD</name>
    <name evidence="8" type="ORF">CCR94_15035</name>
</gene>
<keyword evidence="2 6" id="KW-0472">Membrane</keyword>
<dbReference type="CDD" id="cd15830">
    <property type="entry name" value="BamD"/>
    <property type="match status" value="1"/>
</dbReference>
<dbReference type="PANTHER" id="PTHR37423">
    <property type="entry name" value="SOLUBLE LYTIC MUREIN TRANSGLYCOSYLASE-RELATED"/>
    <property type="match status" value="1"/>
</dbReference>
<dbReference type="Proteomes" id="UP000239089">
    <property type="component" value="Unassembled WGS sequence"/>
</dbReference>
<evidence type="ECO:0000256" key="5">
    <source>
        <dbReference type="ARBA" id="ARBA00023288"/>
    </source>
</evidence>
<evidence type="ECO:0000313" key="9">
    <source>
        <dbReference type="Proteomes" id="UP000239089"/>
    </source>
</evidence>
<comment type="caution">
    <text evidence="8">The sequence shown here is derived from an EMBL/GenBank/DDBJ whole genome shotgun (WGS) entry which is preliminary data.</text>
</comment>
<comment type="subcellular location">
    <subcellularLocation>
        <location evidence="6">Cell outer membrane</location>
    </subcellularLocation>
</comment>
<dbReference type="HAMAP" id="MF_00922">
    <property type="entry name" value="OM_assembly_BamD"/>
    <property type="match status" value="1"/>
</dbReference>
<dbReference type="GO" id="GO:0043165">
    <property type="term" value="P:Gram-negative-bacterium-type cell outer membrane assembly"/>
    <property type="evidence" value="ECO:0007669"/>
    <property type="project" value="UniProtKB-UniRule"/>
</dbReference>
<comment type="function">
    <text evidence="6">Part of the outer membrane protein assembly complex, which is involved in assembly and insertion of beta-barrel proteins into the outer membrane.</text>
</comment>
<dbReference type="EMBL" id="NHSJ01000089">
    <property type="protein sequence ID" value="PPQ29636.1"/>
    <property type="molecule type" value="Genomic_DNA"/>
</dbReference>